<evidence type="ECO:0000313" key="6">
    <source>
        <dbReference type="EMBL" id="MTE01160.1"/>
    </source>
</evidence>
<name>A0A6L6HS81_9RHOB</name>
<dbReference type="AlphaFoldDB" id="A0A6L6HS81"/>
<evidence type="ECO:0000256" key="4">
    <source>
        <dbReference type="ARBA" id="ARBA00023163"/>
    </source>
</evidence>
<feature type="domain" description="HTH araC/xylS-type" evidence="5">
    <location>
        <begin position="194"/>
        <end position="292"/>
    </location>
</feature>
<protein>
    <submittedName>
        <fullName evidence="6">Helix-turn-helix domain-containing protein</fullName>
    </submittedName>
</protein>
<dbReference type="GO" id="GO:0003700">
    <property type="term" value="F:DNA-binding transcription factor activity"/>
    <property type="evidence" value="ECO:0007669"/>
    <property type="project" value="InterPro"/>
</dbReference>
<comment type="caution">
    <text evidence="6">The sequence shown here is derived from an EMBL/GenBank/DDBJ whole genome shotgun (WGS) entry which is preliminary data.</text>
</comment>
<dbReference type="SUPFAM" id="SSF51215">
    <property type="entry name" value="Regulatory protein AraC"/>
    <property type="match status" value="1"/>
</dbReference>
<gene>
    <name evidence="6" type="ORF">GIY56_12775</name>
</gene>
<dbReference type="InterPro" id="IPR009057">
    <property type="entry name" value="Homeodomain-like_sf"/>
</dbReference>
<dbReference type="PANTHER" id="PTHR43280">
    <property type="entry name" value="ARAC-FAMILY TRANSCRIPTIONAL REGULATOR"/>
    <property type="match status" value="1"/>
</dbReference>
<keyword evidence="2" id="KW-0238">DNA-binding</keyword>
<accession>A0A6L6HS81</accession>
<dbReference type="Pfam" id="PF02311">
    <property type="entry name" value="AraC_binding"/>
    <property type="match status" value="1"/>
</dbReference>
<keyword evidence="7" id="KW-1185">Reference proteome</keyword>
<dbReference type="InterPro" id="IPR020449">
    <property type="entry name" value="Tscrpt_reg_AraC-type_HTH"/>
</dbReference>
<keyword evidence="4" id="KW-0804">Transcription</keyword>
<dbReference type="PANTHER" id="PTHR43280:SF32">
    <property type="entry name" value="TRANSCRIPTIONAL REGULATORY PROTEIN"/>
    <property type="match status" value="1"/>
</dbReference>
<dbReference type="SMART" id="SM00342">
    <property type="entry name" value="HTH_ARAC"/>
    <property type="match status" value="1"/>
</dbReference>
<organism evidence="6 7">
    <name type="scientific">Paracoccus lichenicola</name>
    <dbReference type="NCBI Taxonomy" id="2665644"/>
    <lineage>
        <taxon>Bacteria</taxon>
        <taxon>Pseudomonadati</taxon>
        <taxon>Pseudomonadota</taxon>
        <taxon>Alphaproteobacteria</taxon>
        <taxon>Rhodobacterales</taxon>
        <taxon>Paracoccaceae</taxon>
        <taxon>Paracoccus</taxon>
    </lineage>
</organism>
<keyword evidence="1" id="KW-0805">Transcription regulation</keyword>
<dbReference type="EMBL" id="WMBT01000008">
    <property type="protein sequence ID" value="MTE01160.1"/>
    <property type="molecule type" value="Genomic_DNA"/>
</dbReference>
<dbReference type="Gene3D" id="2.60.120.10">
    <property type="entry name" value="Jelly Rolls"/>
    <property type="match status" value="1"/>
</dbReference>
<evidence type="ECO:0000313" key="7">
    <source>
        <dbReference type="Proteomes" id="UP000481417"/>
    </source>
</evidence>
<dbReference type="PROSITE" id="PS01124">
    <property type="entry name" value="HTH_ARAC_FAMILY_2"/>
    <property type="match status" value="1"/>
</dbReference>
<dbReference type="PRINTS" id="PR00032">
    <property type="entry name" value="HTHARAC"/>
</dbReference>
<sequence>MDGTGAHWYLSGMRTESAIPAFTLFGETGAFPDVVHCERIRDRAGLHDWIIAPHRHGDMVQVFLMRKGCAAVRIDGQDDRLADGEFLFLPSLFVHGFTFAQGSEGLVLSFPLSILSGAVSASGELTRLLSRPLRQPADDRIAELARQIHRAFRDTGPFRAGLLVSLSQALLISVAEIAARHGQAVAPLARRRMEEFERLILQHMADGWGAADHARALAITPGHLSRICRAATGQGATRHIETVLMTEARRLLAFTRLPVAEVGHRLGFDDPPYFSRRFRVATGETPSAYRLRLA</sequence>
<dbReference type="InterPro" id="IPR018060">
    <property type="entry name" value="HTH_AraC"/>
</dbReference>
<proteinExistence type="predicted"/>
<evidence type="ECO:0000259" key="5">
    <source>
        <dbReference type="PROSITE" id="PS01124"/>
    </source>
</evidence>
<reference evidence="6 7" key="1">
    <citation type="submission" date="2019-11" db="EMBL/GenBank/DDBJ databases">
        <authorList>
            <person name="Lang L."/>
        </authorList>
    </citation>
    <scope>NUCLEOTIDE SEQUENCE [LARGE SCALE GENOMIC DNA]</scope>
    <source>
        <strain evidence="6 7">YIM 132242</strain>
    </source>
</reference>
<dbReference type="GO" id="GO:0043565">
    <property type="term" value="F:sequence-specific DNA binding"/>
    <property type="evidence" value="ECO:0007669"/>
    <property type="project" value="InterPro"/>
</dbReference>
<dbReference type="SUPFAM" id="SSF46689">
    <property type="entry name" value="Homeodomain-like"/>
    <property type="match status" value="1"/>
</dbReference>
<keyword evidence="3" id="KW-0010">Activator</keyword>
<dbReference type="Pfam" id="PF12833">
    <property type="entry name" value="HTH_18"/>
    <property type="match status" value="1"/>
</dbReference>
<dbReference type="Gene3D" id="1.10.10.60">
    <property type="entry name" value="Homeodomain-like"/>
    <property type="match status" value="1"/>
</dbReference>
<dbReference type="CDD" id="cd06999">
    <property type="entry name" value="cupin_HpaA-like_N"/>
    <property type="match status" value="1"/>
</dbReference>
<evidence type="ECO:0000256" key="2">
    <source>
        <dbReference type="ARBA" id="ARBA00023125"/>
    </source>
</evidence>
<dbReference type="InterPro" id="IPR047264">
    <property type="entry name" value="Cupin_HpaA-like_N"/>
</dbReference>
<dbReference type="InterPro" id="IPR037923">
    <property type="entry name" value="HTH-like"/>
</dbReference>
<dbReference type="Proteomes" id="UP000481417">
    <property type="component" value="Unassembled WGS sequence"/>
</dbReference>
<evidence type="ECO:0000256" key="1">
    <source>
        <dbReference type="ARBA" id="ARBA00023015"/>
    </source>
</evidence>
<evidence type="ECO:0000256" key="3">
    <source>
        <dbReference type="ARBA" id="ARBA00023159"/>
    </source>
</evidence>
<dbReference type="InterPro" id="IPR014710">
    <property type="entry name" value="RmlC-like_jellyroll"/>
</dbReference>
<dbReference type="InterPro" id="IPR003313">
    <property type="entry name" value="AraC-bd"/>
</dbReference>